<dbReference type="KEGG" id="cyt:cce_5138"/>
<dbReference type="KEGG" id="cyt:cce_3282"/>
<dbReference type="EMBL" id="CP000806">
    <property type="protein sequence ID" value="ACB53120.1"/>
    <property type="molecule type" value="Genomic_DNA"/>
</dbReference>
<dbReference type="GO" id="GO:0004803">
    <property type="term" value="F:transposase activity"/>
    <property type="evidence" value="ECO:0007669"/>
    <property type="project" value="InterPro"/>
</dbReference>
<dbReference type="OrthoDB" id="582614at2"/>
<dbReference type="EMBL" id="CP000807">
    <property type="protein sequence ID" value="ACB54136.1"/>
    <property type="molecule type" value="Genomic_DNA"/>
</dbReference>
<dbReference type="InterPro" id="IPR032806">
    <property type="entry name" value="YbfD_N"/>
</dbReference>
<dbReference type="PANTHER" id="PTHR30298:SF0">
    <property type="entry name" value="PROTEIN YBFL-RELATED"/>
    <property type="match status" value="1"/>
</dbReference>
<feature type="domain" description="H repeat-associated protein N-terminal" evidence="2">
    <location>
        <begin position="34"/>
        <end position="119"/>
    </location>
</feature>
<dbReference type="InterPro" id="IPR051698">
    <property type="entry name" value="Transposase_11-like"/>
</dbReference>
<dbReference type="KEGG" id="cyt:cce_1728"/>
<evidence type="ECO:0000313" key="8">
    <source>
        <dbReference type="EMBL" id="ACB54484.1"/>
    </source>
</evidence>
<evidence type="ECO:0000313" key="3">
    <source>
        <dbReference type="EMBL" id="ACB51078.1"/>
    </source>
</evidence>
<dbReference type="KEGG" id="cyt:cce_4788"/>
<dbReference type="Proteomes" id="UP000001203">
    <property type="component" value="Chromosome linear"/>
</dbReference>
<dbReference type="EMBL" id="CP000806">
    <property type="protein sequence ID" value="ACB52321.1"/>
    <property type="molecule type" value="Genomic_DNA"/>
</dbReference>
<dbReference type="KEGG" id="cyt:cce_2973"/>
<dbReference type="GO" id="GO:0003677">
    <property type="term" value="F:DNA binding"/>
    <property type="evidence" value="ECO:0007669"/>
    <property type="project" value="InterPro"/>
</dbReference>
<sequence>MAKGFADQKQSSKKKKEKGNIASIDEIQNNLLGYVKEIEDPRVQRSKKHLLKDVLAIAILAVIAGSQGWEDMENYGIAKQEWLSEFLELPHGIPSDDTFRRVFERIDPESLQKCLQKWVQSIMNSIQGEIIPIDGKTLRGSYDRNAGQCALHTVTAWASQQSLVLGQVKVENYSNEITAIPALLELLDITGSIITIDAMGTQTSIIQQICRQKADYIVTLKANHPTLFSQVKQWFTDTQNNGWDGIEHDYYKSVTKGHHRTEKRYVWAIPVAAMGELYQQQQWHGLQTIVVVERIRHLWNKTTHDIQFYLTSLPPNAQFLCHAIRTHWSIENNLHWTLDVTFSEDQCRIRSEYSPQNFALLRRLALNVLHQEKTFKRSLRQKMKQAAMNNNYMMTVLNSFCQADFR</sequence>
<dbReference type="EMBL" id="CP000806">
    <property type="protein sequence ID" value="ACB52630.1"/>
    <property type="molecule type" value="Genomic_DNA"/>
</dbReference>
<dbReference type="EMBL" id="CP000806">
    <property type="protein sequence ID" value="ACB51078.1"/>
    <property type="molecule type" value="Genomic_DNA"/>
</dbReference>
<accession>B1WVY8</accession>
<dbReference type="InterPro" id="IPR047647">
    <property type="entry name" value="ISAs1_transpos"/>
</dbReference>
<reference evidence="4 9" key="1">
    <citation type="journal article" date="2008" name="Proc. Natl. Acad. Sci. U.S.A.">
        <title>The genome of Cyanothece 51142, a unicellular diazotrophic cyanobacterium important in the marine nitrogen cycle.</title>
        <authorList>
            <person name="Welsh E.A."/>
            <person name="Liberton M."/>
            <person name="Stoeckel J."/>
            <person name="Loh T."/>
            <person name="Elvitigala T."/>
            <person name="Wang C."/>
            <person name="Wollam A."/>
            <person name="Fulton R.S."/>
            <person name="Clifton S.W."/>
            <person name="Jacobs J.M."/>
            <person name="Aurora R."/>
            <person name="Ghosh B.K."/>
            <person name="Sherman L.A."/>
            <person name="Smith R.D."/>
            <person name="Wilson R.K."/>
            <person name="Pakrasi H.B."/>
        </authorList>
    </citation>
    <scope>NUCLEOTIDE SEQUENCE [LARGE SCALE GENOMIC DNA]</scope>
    <source>
        <strain evidence="4">ATCC 51142</strain>
        <strain evidence="9">ATCC 51142 / BH68</strain>
    </source>
</reference>
<dbReference type="KEGG" id="cyt:cce_3772"/>
<evidence type="ECO:0000313" key="5">
    <source>
        <dbReference type="EMBL" id="ACB52630.1"/>
    </source>
</evidence>
<gene>
    <name evidence="3" type="ordered locus">cce_1728</name>
    <name evidence="4" type="ordered locus">cce_2973</name>
    <name evidence="5" type="ordered locus">cce_3282</name>
    <name evidence="6" type="ordered locus">cce_3772</name>
    <name evidence="7" type="ordered locus">cce_4788</name>
    <name evidence="8" type="ordered locus">cce_5138</name>
</gene>
<dbReference type="GO" id="GO:0006313">
    <property type="term" value="P:DNA transposition"/>
    <property type="evidence" value="ECO:0007669"/>
    <property type="project" value="InterPro"/>
</dbReference>
<dbReference type="STRING" id="43989.cce_1728"/>
<dbReference type="HOGENOM" id="CLU_046404_0_1_3"/>
<dbReference type="InterPro" id="IPR002559">
    <property type="entry name" value="Transposase_11"/>
</dbReference>
<dbReference type="PANTHER" id="PTHR30298">
    <property type="entry name" value="H REPEAT-ASSOCIATED PREDICTED TRANSPOSASE"/>
    <property type="match status" value="1"/>
</dbReference>
<protein>
    <submittedName>
        <fullName evidence="4">Transposase</fullName>
    </submittedName>
</protein>
<dbReference type="RefSeq" id="WP_009545072.1">
    <property type="nucleotide sequence ID" value="NC_010546.1"/>
</dbReference>
<keyword evidence="9" id="KW-1185">Reference proteome</keyword>
<organism evidence="4 9">
    <name type="scientific">Crocosphaera subtropica (strain ATCC 51142 / BH68)</name>
    <name type="common">Cyanothece sp. (strain ATCC 51142)</name>
    <dbReference type="NCBI Taxonomy" id="43989"/>
    <lineage>
        <taxon>Bacteria</taxon>
        <taxon>Bacillati</taxon>
        <taxon>Cyanobacteriota</taxon>
        <taxon>Cyanophyceae</taxon>
        <taxon>Oscillatoriophycideae</taxon>
        <taxon>Chroococcales</taxon>
        <taxon>Aphanothecaceae</taxon>
        <taxon>Crocosphaera</taxon>
        <taxon>Crocosphaera subtropica</taxon>
    </lineage>
</organism>
<dbReference type="AlphaFoldDB" id="B1WVY8"/>
<evidence type="ECO:0000259" key="2">
    <source>
        <dbReference type="Pfam" id="PF13808"/>
    </source>
</evidence>
<dbReference type="Pfam" id="PF01609">
    <property type="entry name" value="DDE_Tnp_1"/>
    <property type="match status" value="1"/>
</dbReference>
<dbReference type="eggNOG" id="COG5433">
    <property type="taxonomic scope" value="Bacteria"/>
</dbReference>
<evidence type="ECO:0000259" key="1">
    <source>
        <dbReference type="Pfam" id="PF01609"/>
    </source>
</evidence>
<dbReference type="Pfam" id="PF13808">
    <property type="entry name" value="DDE_Tnp_1_assoc"/>
    <property type="match status" value="1"/>
</dbReference>
<dbReference type="EMBL" id="CP000807">
    <property type="protein sequence ID" value="ACB54484.1"/>
    <property type="molecule type" value="Genomic_DNA"/>
</dbReference>
<name>B1WVY8_CROS5</name>
<evidence type="ECO:0000313" key="9">
    <source>
        <dbReference type="Proteomes" id="UP000001203"/>
    </source>
</evidence>
<dbReference type="NCBIfam" id="NF033564">
    <property type="entry name" value="transpos_ISAs1"/>
    <property type="match status" value="1"/>
</dbReference>
<evidence type="ECO:0000313" key="7">
    <source>
        <dbReference type="EMBL" id="ACB54136.1"/>
    </source>
</evidence>
<dbReference type="Proteomes" id="UP000001203">
    <property type="component" value="Chromosome circular"/>
</dbReference>
<feature type="domain" description="Transposase IS4-like" evidence="1">
    <location>
        <begin position="129"/>
        <end position="367"/>
    </location>
</feature>
<evidence type="ECO:0000313" key="4">
    <source>
        <dbReference type="EMBL" id="ACB52321.1"/>
    </source>
</evidence>
<proteinExistence type="predicted"/>
<evidence type="ECO:0000313" key="6">
    <source>
        <dbReference type="EMBL" id="ACB53120.1"/>
    </source>
</evidence>